<proteinExistence type="predicted"/>
<evidence type="ECO:0000256" key="1">
    <source>
        <dbReference type="SAM" id="MobiDB-lite"/>
    </source>
</evidence>
<gene>
    <name evidence="2" type="ORF">WMY93_018636</name>
</gene>
<evidence type="ECO:0000313" key="3">
    <source>
        <dbReference type="Proteomes" id="UP001460270"/>
    </source>
</evidence>
<feature type="compositionally biased region" description="Polar residues" evidence="1">
    <location>
        <begin position="89"/>
        <end position="101"/>
    </location>
</feature>
<accession>A0AAW0NVG9</accession>
<reference evidence="3" key="1">
    <citation type="submission" date="2024-04" db="EMBL/GenBank/DDBJ databases">
        <title>Salinicola lusitanus LLJ914,a marine bacterium isolated from the Okinawa Trough.</title>
        <authorList>
            <person name="Li J."/>
        </authorList>
    </citation>
    <scope>NUCLEOTIDE SEQUENCE [LARGE SCALE GENOMIC DNA]</scope>
</reference>
<evidence type="ECO:0000313" key="2">
    <source>
        <dbReference type="EMBL" id="KAK7901867.1"/>
    </source>
</evidence>
<sequence length="161" mass="18528">MGRPQQQLLRPSLLRPEELSMEAGQDYYYDQGYGSRRRLIPPMYDEYGEMLEEDYYYSPQSGRRKRIKLVVDRENETSSTGEESTTETQQPPLSNVNSHSNINGSIYLAQNGTIVRTRRMPSQTTSSRARRVAWLNTSKNSTNWVSLTRSPHRPSLAQTGH</sequence>
<comment type="caution">
    <text evidence="2">The sequence shown here is derived from an EMBL/GenBank/DDBJ whole genome shotgun (WGS) entry which is preliminary data.</text>
</comment>
<protein>
    <submittedName>
        <fullName evidence="2">Uncharacterized protein</fullName>
    </submittedName>
</protein>
<feature type="compositionally biased region" description="Low complexity" evidence="1">
    <location>
        <begin position="77"/>
        <end position="88"/>
    </location>
</feature>
<dbReference type="AlphaFoldDB" id="A0AAW0NVG9"/>
<name>A0AAW0NVG9_9GOBI</name>
<dbReference type="EMBL" id="JBBPFD010000013">
    <property type="protein sequence ID" value="KAK7901867.1"/>
    <property type="molecule type" value="Genomic_DNA"/>
</dbReference>
<keyword evidence="3" id="KW-1185">Reference proteome</keyword>
<feature type="region of interest" description="Disordered" evidence="1">
    <location>
        <begin position="58"/>
        <end position="101"/>
    </location>
</feature>
<dbReference type="Proteomes" id="UP001460270">
    <property type="component" value="Unassembled WGS sequence"/>
</dbReference>
<organism evidence="2 3">
    <name type="scientific">Mugilogobius chulae</name>
    <name type="common">yellowstripe goby</name>
    <dbReference type="NCBI Taxonomy" id="88201"/>
    <lineage>
        <taxon>Eukaryota</taxon>
        <taxon>Metazoa</taxon>
        <taxon>Chordata</taxon>
        <taxon>Craniata</taxon>
        <taxon>Vertebrata</taxon>
        <taxon>Euteleostomi</taxon>
        <taxon>Actinopterygii</taxon>
        <taxon>Neopterygii</taxon>
        <taxon>Teleostei</taxon>
        <taxon>Neoteleostei</taxon>
        <taxon>Acanthomorphata</taxon>
        <taxon>Gobiaria</taxon>
        <taxon>Gobiiformes</taxon>
        <taxon>Gobioidei</taxon>
        <taxon>Gobiidae</taxon>
        <taxon>Gobionellinae</taxon>
        <taxon>Mugilogobius</taxon>
    </lineage>
</organism>